<evidence type="ECO:0000313" key="7">
    <source>
        <dbReference type="EMBL" id="PWN24488.1"/>
    </source>
</evidence>
<dbReference type="GO" id="GO:0003677">
    <property type="term" value="F:DNA binding"/>
    <property type="evidence" value="ECO:0007669"/>
    <property type="project" value="UniProtKB-KW"/>
</dbReference>
<evidence type="ECO:0000256" key="1">
    <source>
        <dbReference type="ARBA" id="ARBA00004123"/>
    </source>
</evidence>
<feature type="region of interest" description="Disordered" evidence="5">
    <location>
        <begin position="1"/>
        <end position="22"/>
    </location>
</feature>
<evidence type="ECO:0000259" key="6">
    <source>
        <dbReference type="PROSITE" id="PS50048"/>
    </source>
</evidence>
<dbReference type="SMART" id="SM00066">
    <property type="entry name" value="GAL4"/>
    <property type="match status" value="1"/>
</dbReference>
<feature type="region of interest" description="Disordered" evidence="5">
    <location>
        <begin position="72"/>
        <end position="99"/>
    </location>
</feature>
<reference evidence="7 8" key="1">
    <citation type="journal article" date="2018" name="Mol. Biol. Evol.">
        <title>Broad Genomic Sampling Reveals a Smut Pathogenic Ancestry of the Fungal Clade Ustilaginomycotina.</title>
        <authorList>
            <person name="Kijpornyongpan T."/>
            <person name="Mondo S.J."/>
            <person name="Barry K."/>
            <person name="Sandor L."/>
            <person name="Lee J."/>
            <person name="Lipzen A."/>
            <person name="Pangilinan J."/>
            <person name="LaButti K."/>
            <person name="Hainaut M."/>
            <person name="Henrissat B."/>
            <person name="Grigoriev I.V."/>
            <person name="Spatafora J.W."/>
            <person name="Aime M.C."/>
        </authorList>
    </citation>
    <scope>NUCLEOTIDE SEQUENCE [LARGE SCALE GENOMIC DNA]</scope>
    <source>
        <strain evidence="7 8">MCA 5214</strain>
    </source>
</reference>
<dbReference type="EMBL" id="KZ819681">
    <property type="protein sequence ID" value="PWN24488.1"/>
    <property type="molecule type" value="Genomic_DNA"/>
</dbReference>
<accession>A0A316UHX8</accession>
<dbReference type="GO" id="GO:0000981">
    <property type="term" value="F:DNA-binding transcription factor activity, RNA polymerase II-specific"/>
    <property type="evidence" value="ECO:0007669"/>
    <property type="project" value="InterPro"/>
</dbReference>
<dbReference type="GO" id="GO:0008270">
    <property type="term" value="F:zinc ion binding"/>
    <property type="evidence" value="ECO:0007669"/>
    <property type="project" value="InterPro"/>
</dbReference>
<organism evidence="7 8">
    <name type="scientific">Jaminaea rosea</name>
    <dbReference type="NCBI Taxonomy" id="1569628"/>
    <lineage>
        <taxon>Eukaryota</taxon>
        <taxon>Fungi</taxon>
        <taxon>Dikarya</taxon>
        <taxon>Basidiomycota</taxon>
        <taxon>Ustilaginomycotina</taxon>
        <taxon>Exobasidiomycetes</taxon>
        <taxon>Microstromatales</taxon>
        <taxon>Microstromatales incertae sedis</taxon>
        <taxon>Jaminaea</taxon>
    </lineage>
</organism>
<dbReference type="Proteomes" id="UP000245884">
    <property type="component" value="Unassembled WGS sequence"/>
</dbReference>
<keyword evidence="4" id="KW-0539">Nucleus</keyword>
<dbReference type="InterPro" id="IPR036864">
    <property type="entry name" value="Zn2-C6_fun-type_DNA-bd_sf"/>
</dbReference>
<evidence type="ECO:0000256" key="3">
    <source>
        <dbReference type="ARBA" id="ARBA00023125"/>
    </source>
</evidence>
<evidence type="ECO:0000256" key="4">
    <source>
        <dbReference type="ARBA" id="ARBA00023242"/>
    </source>
</evidence>
<evidence type="ECO:0000256" key="2">
    <source>
        <dbReference type="ARBA" id="ARBA00022723"/>
    </source>
</evidence>
<dbReference type="Gene3D" id="4.10.240.10">
    <property type="entry name" value="Zn(2)-C6 fungal-type DNA-binding domain"/>
    <property type="match status" value="1"/>
</dbReference>
<dbReference type="STRING" id="1569628.A0A316UHX8"/>
<proteinExistence type="predicted"/>
<dbReference type="CDD" id="cd00067">
    <property type="entry name" value="GAL4"/>
    <property type="match status" value="1"/>
</dbReference>
<dbReference type="Pfam" id="PF00172">
    <property type="entry name" value="Zn_clus"/>
    <property type="match status" value="1"/>
</dbReference>
<dbReference type="AlphaFoldDB" id="A0A316UHX8"/>
<evidence type="ECO:0000313" key="8">
    <source>
        <dbReference type="Proteomes" id="UP000245884"/>
    </source>
</evidence>
<dbReference type="InterPro" id="IPR050987">
    <property type="entry name" value="AtrR-like"/>
</dbReference>
<sequence>MMNASSSSIQSMDARLASHLSRRPERRRASCDACHYRKVKCDLRAKTEALGDVGEVSCTNCLDHNLPCTVTTKPAKDAKGKRLRQLQGNPPPPPPSDIASIAAYSNSSASIEVLSPRRETSIMGATHSSPMAWSVPASSSMPPPHVGFCSSAGLFRIPGLDRRTLDTCCAAYFRWSRALNGWVRGDRYTARYRSFFAQWNGLQSSVEPVSELLILAVAAAGAAMMEEEAAALGVDKFDLQDRLLKRFLQRLKEQPWTELSDSECLDLVNSCYILSWLAMEDGEPEDDHEGLFERKPLTDEFLASLVFKTKLNRAPKLEPRAPPDGPRWRSGRGEKLLTDAEALQRARTFASLYAWDGCRTLAKGRAPLFHADNHDVSFDLTRRPTYDGGFIEDESGGPPSSISPEGEIEPVYEALAVAALRRVCDISRSIAPTFVSLPSQNHGVPAQPALRALEELQQWWRELPEPVRFRQQLPINWRLGRDARPYGYQLQKLLRSLNAEMVYHGQILSCVNSCFQAGLRGEDEDTTPTLGFFADAAFTSLLQVADVCEQAASIGVLRCSPVMCRNLPSSYALWTCGAVGQHLQGDAQSPLAVAGSPPTHHALLTACERICKAIATVDSAKGTSAFVEALRGAIERVRVAKGTEAAGIEEASVTTLPDDLLSLFLQQQAQSEEAEADAATILDRFLS</sequence>
<dbReference type="SUPFAM" id="SSF57701">
    <property type="entry name" value="Zn2/Cys6 DNA-binding domain"/>
    <property type="match status" value="1"/>
</dbReference>
<feature type="domain" description="Zn(2)-C6 fungal-type" evidence="6">
    <location>
        <begin position="30"/>
        <end position="70"/>
    </location>
</feature>
<dbReference type="InterPro" id="IPR001138">
    <property type="entry name" value="Zn2Cys6_DnaBD"/>
</dbReference>
<dbReference type="GO" id="GO:0005634">
    <property type="term" value="C:nucleus"/>
    <property type="evidence" value="ECO:0007669"/>
    <property type="project" value="UniProtKB-SubCell"/>
</dbReference>
<gene>
    <name evidence="7" type="ORF">BDZ90DRAFT_282417</name>
</gene>
<dbReference type="OrthoDB" id="3363260at2759"/>
<dbReference type="GeneID" id="37031282"/>
<dbReference type="CDD" id="cd12148">
    <property type="entry name" value="fungal_TF_MHR"/>
    <property type="match status" value="1"/>
</dbReference>
<dbReference type="RefSeq" id="XP_025359100.1">
    <property type="nucleotide sequence ID" value="XM_025509459.1"/>
</dbReference>
<protein>
    <recommendedName>
        <fullName evidence="6">Zn(2)-C6 fungal-type domain-containing protein</fullName>
    </recommendedName>
</protein>
<dbReference type="PANTHER" id="PTHR46910">
    <property type="entry name" value="TRANSCRIPTION FACTOR PDR1"/>
    <property type="match status" value="1"/>
</dbReference>
<evidence type="ECO:0000256" key="5">
    <source>
        <dbReference type="SAM" id="MobiDB-lite"/>
    </source>
</evidence>
<feature type="compositionally biased region" description="Polar residues" evidence="5">
    <location>
        <begin position="1"/>
        <end position="11"/>
    </location>
</feature>
<comment type="subcellular location">
    <subcellularLocation>
        <location evidence="1">Nucleus</location>
    </subcellularLocation>
</comment>
<keyword evidence="3" id="KW-0238">DNA-binding</keyword>
<keyword evidence="2" id="KW-0479">Metal-binding</keyword>
<keyword evidence="8" id="KW-1185">Reference proteome</keyword>
<name>A0A316UHX8_9BASI</name>
<dbReference type="PROSITE" id="PS50048">
    <property type="entry name" value="ZN2_CY6_FUNGAL_2"/>
    <property type="match status" value="1"/>
</dbReference>
<dbReference type="PANTHER" id="PTHR46910:SF3">
    <property type="entry name" value="HALOTOLERANCE PROTEIN 9-RELATED"/>
    <property type="match status" value="1"/>
</dbReference>